<keyword evidence="3" id="KW-0808">Transferase</keyword>
<keyword evidence="2" id="KW-0328">Glycosyltransferase</keyword>
<feature type="chain" id="PRO_5044261088" description="Hydroxyproline O-arabinosyltransferase-like domain-containing protein" evidence="8">
    <location>
        <begin position="32"/>
        <end position="804"/>
    </location>
</feature>
<accession>A0AB34JV01</accession>
<keyword evidence="8" id="KW-0732">Signal</keyword>
<evidence type="ECO:0000313" key="10">
    <source>
        <dbReference type="EMBL" id="KAL1524902.1"/>
    </source>
</evidence>
<evidence type="ECO:0000256" key="2">
    <source>
        <dbReference type="ARBA" id="ARBA00022676"/>
    </source>
</evidence>
<dbReference type="Proteomes" id="UP001515480">
    <property type="component" value="Unassembled WGS sequence"/>
</dbReference>
<dbReference type="EMBL" id="JBGBPQ010000004">
    <property type="protein sequence ID" value="KAL1524902.1"/>
    <property type="molecule type" value="Genomic_DNA"/>
</dbReference>
<evidence type="ECO:0000313" key="11">
    <source>
        <dbReference type="Proteomes" id="UP001515480"/>
    </source>
</evidence>
<evidence type="ECO:0000256" key="6">
    <source>
        <dbReference type="ARBA" id="ARBA00023136"/>
    </source>
</evidence>
<feature type="domain" description="Hydroxyproline O-arabinosyltransferase-like" evidence="9">
    <location>
        <begin position="86"/>
        <end position="417"/>
    </location>
</feature>
<feature type="compositionally biased region" description="Polar residues" evidence="7">
    <location>
        <begin position="46"/>
        <end position="55"/>
    </location>
</feature>
<dbReference type="GO" id="GO:0016020">
    <property type="term" value="C:membrane"/>
    <property type="evidence" value="ECO:0007669"/>
    <property type="project" value="UniProtKB-SubCell"/>
</dbReference>
<evidence type="ECO:0000256" key="5">
    <source>
        <dbReference type="ARBA" id="ARBA00022989"/>
    </source>
</evidence>
<protein>
    <recommendedName>
        <fullName evidence="9">Hydroxyproline O-arabinosyltransferase-like domain-containing protein</fullName>
    </recommendedName>
</protein>
<feature type="region of interest" description="Disordered" evidence="7">
    <location>
        <begin position="42"/>
        <end position="76"/>
    </location>
</feature>
<evidence type="ECO:0000256" key="7">
    <source>
        <dbReference type="SAM" id="MobiDB-lite"/>
    </source>
</evidence>
<dbReference type="PANTHER" id="PTHR31485:SF4">
    <property type="entry name" value="HYDROXYPROLINE O-ARABINOSYLTRANSFERASE RDN1"/>
    <property type="match status" value="1"/>
</dbReference>
<keyword evidence="11" id="KW-1185">Reference proteome</keyword>
<name>A0AB34JV01_PRYPA</name>
<organism evidence="10 11">
    <name type="scientific">Prymnesium parvum</name>
    <name type="common">Toxic golden alga</name>
    <dbReference type="NCBI Taxonomy" id="97485"/>
    <lineage>
        <taxon>Eukaryota</taxon>
        <taxon>Haptista</taxon>
        <taxon>Haptophyta</taxon>
        <taxon>Prymnesiophyceae</taxon>
        <taxon>Prymnesiales</taxon>
        <taxon>Prymnesiaceae</taxon>
        <taxon>Prymnesium</taxon>
    </lineage>
</organism>
<feature type="compositionally biased region" description="Low complexity" evidence="7">
    <location>
        <begin position="58"/>
        <end position="70"/>
    </location>
</feature>
<evidence type="ECO:0000256" key="1">
    <source>
        <dbReference type="ARBA" id="ARBA00004167"/>
    </source>
</evidence>
<dbReference type="PANTHER" id="PTHR31485">
    <property type="entry name" value="PEPTIDYL SERINE ALPHA-GALACTOSYLTRANSFERASE"/>
    <property type="match status" value="1"/>
</dbReference>
<comment type="caution">
    <text evidence="10">The sequence shown here is derived from an EMBL/GenBank/DDBJ whole genome shotgun (WGS) entry which is preliminary data.</text>
</comment>
<dbReference type="Pfam" id="PF23452">
    <property type="entry name" value="HPAT"/>
    <property type="match status" value="1"/>
</dbReference>
<dbReference type="GO" id="GO:0016757">
    <property type="term" value="F:glycosyltransferase activity"/>
    <property type="evidence" value="ECO:0007669"/>
    <property type="project" value="UniProtKB-KW"/>
</dbReference>
<evidence type="ECO:0000256" key="3">
    <source>
        <dbReference type="ARBA" id="ARBA00022679"/>
    </source>
</evidence>
<sequence>MRAPLPWRLAFLAIAFTFVCFNLQLSRLSSAGPAVAYPPRAHETRSLSAEPNASIRSAAPPTAAAPTARDTALDGGAACGTTRRPYHVLLTASSGPYQEWQSRIFHYHYLRLKRLNPCSDIGGFTRLLTLPAGMPMDNLSRTMRTVVSTELKKGSEDLGFVVLNRPHSLRDVVRRGALRHIEEEHVLITETDHIFLKPLPNLAASASALDYAATAAFNAVGYPFHYMLPTRNPLTIKIVARHAGAHAAKVQQVGPSPVLLPIRALQVIIDDWLDLSFALKRDPEADAEFNWMLEMWGYSIACAKHGVHHMLPSTLQLEPSSQFGVTISQEPYSRPVYGRLPMEEATHNILHYTFSHEYSYEGVAMIDTIHGEWRFDKRAYQQVLPRSLPPPPACALESAWVLWRSLHEAMAAADSWPEGAAAPRHAPLVADRVRGLRGGGEATELALRLVGSGPWRWGSDRPLFFMRGGFLVTPWGTARWGASEDGARLVIFMCGVEFWSHSATLTSVREDGTGATLELMSAPPKTPVGGGVSAEEATANRERTHAQLEQGFVLPSQLAADERADALAALAADAQPGGGKQGGGLETVAEVRRRLMGTGPWPIRGVGDVYFLARGVVYVGSGGDGRWHVQPSRAGEPPTVVVSIGRLVSVELMLSCWRLTASGSPQRYADFVWPHAAKQCFSTCSDSTHPITSSELNSEKGALARRVMKAAWSWGLNREGLRFAMDQGEGVLITPWGHGTWALVPSRSDVLLAEFAQQRHMLRFFAAEPKYVSTRCNDGDLLAGTALRPSEVSGTLHDGWWNAP</sequence>
<keyword evidence="4" id="KW-0812">Transmembrane</keyword>
<dbReference type="InterPro" id="IPR044845">
    <property type="entry name" value="HPAT/SRGT1-like"/>
</dbReference>
<reference evidence="10 11" key="1">
    <citation type="journal article" date="2024" name="Science">
        <title>Giant polyketide synthase enzymes in the biosynthesis of giant marine polyether toxins.</title>
        <authorList>
            <person name="Fallon T.R."/>
            <person name="Shende V.V."/>
            <person name="Wierzbicki I.H."/>
            <person name="Pendleton A.L."/>
            <person name="Watervoot N.F."/>
            <person name="Auber R.P."/>
            <person name="Gonzalez D.J."/>
            <person name="Wisecaver J.H."/>
            <person name="Moore B.S."/>
        </authorList>
    </citation>
    <scope>NUCLEOTIDE SEQUENCE [LARGE SCALE GENOMIC DNA]</scope>
    <source>
        <strain evidence="10 11">12B1</strain>
    </source>
</reference>
<evidence type="ECO:0000256" key="4">
    <source>
        <dbReference type="ARBA" id="ARBA00022692"/>
    </source>
</evidence>
<proteinExistence type="predicted"/>
<keyword evidence="6" id="KW-0472">Membrane</keyword>
<keyword evidence="5" id="KW-1133">Transmembrane helix</keyword>
<dbReference type="InterPro" id="IPR056508">
    <property type="entry name" value="HPAT-like"/>
</dbReference>
<feature type="signal peptide" evidence="8">
    <location>
        <begin position="1"/>
        <end position="31"/>
    </location>
</feature>
<dbReference type="AlphaFoldDB" id="A0AB34JV01"/>
<evidence type="ECO:0000259" key="9">
    <source>
        <dbReference type="Pfam" id="PF23452"/>
    </source>
</evidence>
<gene>
    <name evidence="10" type="ORF">AB1Y20_019780</name>
</gene>
<evidence type="ECO:0000256" key="8">
    <source>
        <dbReference type="SAM" id="SignalP"/>
    </source>
</evidence>
<comment type="subcellular location">
    <subcellularLocation>
        <location evidence="1">Membrane</location>
        <topology evidence="1">Single-pass membrane protein</topology>
    </subcellularLocation>
</comment>